<dbReference type="Gene3D" id="1.10.10.10">
    <property type="entry name" value="Winged helix-like DNA-binding domain superfamily/Winged helix DNA-binding domain"/>
    <property type="match status" value="1"/>
</dbReference>
<dbReference type="EMBL" id="FUZZ01000002">
    <property type="protein sequence ID" value="SKD04155.1"/>
    <property type="molecule type" value="Genomic_DNA"/>
</dbReference>
<dbReference type="Proteomes" id="UP000190166">
    <property type="component" value="Unassembled WGS sequence"/>
</dbReference>
<accession>A0A1T5NUN4</accession>
<sequence length="172" mass="20383">MSDHNNNFNESYGEIKRRIEKRFSTFDREDVKDAIGTAILAIFLRKNDEAIYNIENYLMNATKFRLINEVKRKKGTKAKERSVTHAMYDSANPKVEIDPWDRAYYTEFIRENIHRLTNRQQEVILLTLENKTMKEISIELKVSEHTVKKHMDNAKKILCSVFKSKEADFFTQ</sequence>
<dbReference type="GO" id="GO:0006352">
    <property type="term" value="P:DNA-templated transcription initiation"/>
    <property type="evidence" value="ECO:0007669"/>
    <property type="project" value="InterPro"/>
</dbReference>
<dbReference type="STRING" id="393003.SAMN05660461_2768"/>
<dbReference type="SUPFAM" id="SSF46894">
    <property type="entry name" value="C-terminal effector domain of the bipartite response regulators"/>
    <property type="match status" value="1"/>
</dbReference>
<gene>
    <name evidence="2" type="ORF">SAMN05660461_2768</name>
</gene>
<dbReference type="InterPro" id="IPR000792">
    <property type="entry name" value="Tscrpt_reg_LuxR_C"/>
</dbReference>
<organism evidence="2 3">
    <name type="scientific">Chitinophaga ginsengisegetis</name>
    <dbReference type="NCBI Taxonomy" id="393003"/>
    <lineage>
        <taxon>Bacteria</taxon>
        <taxon>Pseudomonadati</taxon>
        <taxon>Bacteroidota</taxon>
        <taxon>Chitinophagia</taxon>
        <taxon>Chitinophagales</taxon>
        <taxon>Chitinophagaceae</taxon>
        <taxon>Chitinophaga</taxon>
    </lineage>
</organism>
<proteinExistence type="predicted"/>
<evidence type="ECO:0000313" key="3">
    <source>
        <dbReference type="Proteomes" id="UP000190166"/>
    </source>
</evidence>
<name>A0A1T5NUN4_9BACT</name>
<dbReference type="Pfam" id="PF08281">
    <property type="entry name" value="Sigma70_r4_2"/>
    <property type="match status" value="1"/>
</dbReference>
<dbReference type="PROSITE" id="PS50043">
    <property type="entry name" value="HTH_LUXR_2"/>
    <property type="match status" value="1"/>
</dbReference>
<dbReference type="RefSeq" id="WP_079470091.1">
    <property type="nucleotide sequence ID" value="NZ_FUZZ01000002.1"/>
</dbReference>
<protein>
    <submittedName>
        <fullName evidence="2">RNA polymerase sigma factor, sigma-70 family</fullName>
    </submittedName>
</protein>
<dbReference type="InterPro" id="IPR016032">
    <property type="entry name" value="Sig_transdc_resp-reg_C-effctor"/>
</dbReference>
<dbReference type="GO" id="GO:0016987">
    <property type="term" value="F:sigma factor activity"/>
    <property type="evidence" value="ECO:0007669"/>
    <property type="project" value="InterPro"/>
</dbReference>
<dbReference type="GO" id="GO:0003677">
    <property type="term" value="F:DNA binding"/>
    <property type="evidence" value="ECO:0007669"/>
    <property type="project" value="InterPro"/>
</dbReference>
<dbReference type="PRINTS" id="PR00038">
    <property type="entry name" value="HTHLUXR"/>
</dbReference>
<evidence type="ECO:0000313" key="2">
    <source>
        <dbReference type="EMBL" id="SKD04155.1"/>
    </source>
</evidence>
<keyword evidence="3" id="KW-1185">Reference proteome</keyword>
<reference evidence="2 3" key="1">
    <citation type="submission" date="2017-02" db="EMBL/GenBank/DDBJ databases">
        <authorList>
            <person name="Peterson S.W."/>
        </authorList>
    </citation>
    <scope>NUCLEOTIDE SEQUENCE [LARGE SCALE GENOMIC DNA]</scope>
    <source>
        <strain evidence="2 3">DSM 18108</strain>
    </source>
</reference>
<dbReference type="InterPro" id="IPR013249">
    <property type="entry name" value="RNA_pol_sigma70_r4_t2"/>
</dbReference>
<feature type="domain" description="HTH luxR-type" evidence="1">
    <location>
        <begin position="109"/>
        <end position="172"/>
    </location>
</feature>
<dbReference type="SMART" id="SM00421">
    <property type="entry name" value="HTH_LUXR"/>
    <property type="match status" value="1"/>
</dbReference>
<evidence type="ECO:0000259" key="1">
    <source>
        <dbReference type="PROSITE" id="PS50043"/>
    </source>
</evidence>
<dbReference type="AlphaFoldDB" id="A0A1T5NUN4"/>
<dbReference type="InterPro" id="IPR036388">
    <property type="entry name" value="WH-like_DNA-bd_sf"/>
</dbReference>